<keyword evidence="10 17" id="KW-1133">Transmembrane helix</keyword>
<feature type="transmembrane region" description="Helical" evidence="17">
    <location>
        <begin position="203"/>
        <end position="223"/>
    </location>
</feature>
<dbReference type="InterPro" id="IPR010934">
    <property type="entry name" value="NADH_DH_su5_C"/>
</dbReference>
<dbReference type="InterPro" id="IPR018393">
    <property type="entry name" value="NADHpl_OxRdtase_5_subgr"/>
</dbReference>
<dbReference type="Pfam" id="PF06455">
    <property type="entry name" value="NADH5_C"/>
    <property type="match status" value="1"/>
</dbReference>
<dbReference type="EMBL" id="LC698982">
    <property type="protein sequence ID" value="BDG62553.1"/>
    <property type="molecule type" value="Genomic_DNA"/>
</dbReference>
<keyword evidence="14 17" id="KW-0472">Membrane</keyword>
<keyword evidence="4" id="KW-0813">Transport</keyword>
<evidence type="ECO:0000256" key="8">
    <source>
        <dbReference type="ARBA" id="ARBA00022967"/>
    </source>
</evidence>
<feature type="domain" description="NADH dehydrogenase subunit 5 C-terminal" evidence="19">
    <location>
        <begin position="416"/>
        <end position="593"/>
    </location>
</feature>
<feature type="transmembrane region" description="Helical" evidence="17">
    <location>
        <begin position="31"/>
        <end position="48"/>
    </location>
</feature>
<dbReference type="PRINTS" id="PR01434">
    <property type="entry name" value="NADHDHGNASE5"/>
</dbReference>
<evidence type="ECO:0000256" key="12">
    <source>
        <dbReference type="ARBA" id="ARBA00023075"/>
    </source>
</evidence>
<comment type="catalytic activity">
    <reaction evidence="16">
        <text>a ubiquinone + NADH + 5 H(+)(in) = a ubiquinol + NAD(+) + 4 H(+)(out)</text>
        <dbReference type="Rhea" id="RHEA:29091"/>
        <dbReference type="Rhea" id="RHEA-COMP:9565"/>
        <dbReference type="Rhea" id="RHEA-COMP:9566"/>
        <dbReference type="ChEBI" id="CHEBI:15378"/>
        <dbReference type="ChEBI" id="CHEBI:16389"/>
        <dbReference type="ChEBI" id="CHEBI:17976"/>
        <dbReference type="ChEBI" id="CHEBI:57540"/>
        <dbReference type="ChEBI" id="CHEBI:57945"/>
        <dbReference type="EC" id="7.1.1.2"/>
    </reaction>
</comment>
<feature type="transmembrane region" description="Helical" evidence="17">
    <location>
        <begin position="235"/>
        <end position="255"/>
    </location>
</feature>
<dbReference type="Pfam" id="PF00361">
    <property type="entry name" value="Proton_antipo_M"/>
    <property type="match status" value="1"/>
</dbReference>
<feature type="transmembrane region" description="Helical" evidence="17">
    <location>
        <begin position="163"/>
        <end position="183"/>
    </location>
</feature>
<evidence type="ECO:0000256" key="4">
    <source>
        <dbReference type="ARBA" id="ARBA00022448"/>
    </source>
</evidence>
<comment type="subcellular location">
    <subcellularLocation>
        <location evidence="1">Mitochondrion inner membrane</location>
        <topology evidence="1">Multi-pass membrane protein</topology>
    </subcellularLocation>
</comment>
<keyword evidence="6 17" id="KW-0812">Transmembrane</keyword>
<evidence type="ECO:0000256" key="7">
    <source>
        <dbReference type="ARBA" id="ARBA00022792"/>
    </source>
</evidence>
<dbReference type="EC" id="7.1.1.2" evidence="2"/>
<evidence type="ECO:0000256" key="15">
    <source>
        <dbReference type="ARBA" id="ARBA00031027"/>
    </source>
</evidence>
<feature type="transmembrane region" description="Helical" evidence="17">
    <location>
        <begin position="6"/>
        <end position="24"/>
    </location>
</feature>
<feature type="transmembrane region" description="Helical" evidence="17">
    <location>
        <begin position="362"/>
        <end position="383"/>
    </location>
</feature>
<evidence type="ECO:0000256" key="16">
    <source>
        <dbReference type="ARBA" id="ARBA00049551"/>
    </source>
</evidence>
<evidence type="ECO:0000256" key="14">
    <source>
        <dbReference type="ARBA" id="ARBA00023136"/>
    </source>
</evidence>
<evidence type="ECO:0000256" key="3">
    <source>
        <dbReference type="ARBA" id="ARBA00021096"/>
    </source>
</evidence>
<reference evidence="20" key="1">
    <citation type="submission" date="2022-02" db="EMBL/GenBank/DDBJ databases">
        <title>The complete mitochondrial genome of Amphiophiura penichra and Ophiocten ludwigi (Ohiuroidea, Ophiurina).</title>
        <authorList>
            <person name="Matsuo T."/>
        </authorList>
    </citation>
    <scope>NUCLEOTIDE SEQUENCE</scope>
    <source>
        <strain evidence="20">Amphio_peni_2022</strain>
    </source>
</reference>
<feature type="transmembrane region" description="Helical" evidence="17">
    <location>
        <begin position="295"/>
        <end position="313"/>
    </location>
</feature>
<protein>
    <recommendedName>
        <fullName evidence="3">NADH-ubiquinone oxidoreductase chain 5</fullName>
        <ecNumber evidence="2">7.1.1.2</ecNumber>
    </recommendedName>
    <alternativeName>
        <fullName evidence="15">NADH dehydrogenase subunit 5</fullName>
    </alternativeName>
</protein>
<evidence type="ECO:0000256" key="10">
    <source>
        <dbReference type="ARBA" id="ARBA00022989"/>
    </source>
</evidence>
<evidence type="ECO:0000256" key="5">
    <source>
        <dbReference type="ARBA" id="ARBA00022660"/>
    </source>
</evidence>
<feature type="transmembrane region" description="Helical" evidence="17">
    <location>
        <begin position="130"/>
        <end position="151"/>
    </location>
</feature>
<evidence type="ECO:0000259" key="19">
    <source>
        <dbReference type="Pfam" id="PF06455"/>
    </source>
</evidence>
<evidence type="ECO:0000259" key="18">
    <source>
        <dbReference type="Pfam" id="PF00361"/>
    </source>
</evidence>
<name>A0A8S0LMK6_9ECHI</name>
<evidence type="ECO:0000313" key="20">
    <source>
        <dbReference type="EMBL" id="BDG62553.1"/>
    </source>
</evidence>
<dbReference type="GO" id="GO:0003954">
    <property type="term" value="F:NADH dehydrogenase activity"/>
    <property type="evidence" value="ECO:0007669"/>
    <property type="project" value="TreeGrafter"/>
</dbReference>
<evidence type="ECO:0000256" key="6">
    <source>
        <dbReference type="ARBA" id="ARBA00022692"/>
    </source>
</evidence>
<evidence type="ECO:0000256" key="9">
    <source>
        <dbReference type="ARBA" id="ARBA00022982"/>
    </source>
</evidence>
<feature type="transmembrane region" description="Helical" evidence="17">
    <location>
        <begin position="403"/>
        <end position="422"/>
    </location>
</feature>
<sequence length="597" mass="65909">MILSIIILISFLTFIINGFINNNGINNPTKILLNTSIASLSILSFWYLSGTPTFIINLNWFYSSLQSFNLSLIIDLPFIIFSTVGLYVTWSIIEFTEYYMNNDPNKNSFISTLILFLLFMLILVSSNNLFMLFIGWEGVGIMSFILISWWFTRADANSSALQAIIYNRIGDSGMVLFMAITILNYNTWNLNNIYFLNTNSTPINIAILGVILAAAGKSAQFSFHPWLPAAMEGPTPVSALLHSSTMVVAGVFLLFRCSPILNNLSWATSLISILGATTALFAASAALTQYDIKKIVAYSTTSQLGLMVVAIGINAPNLALFHICTHAFFKALLFLCSGSIIHSLNNEQDIRKMGNSGNSLPLTTSCIIIGSLALCGLPFLAGYYSKDTILETSQSNICNSTSIVISMIATLMTAIYSLRLIYYISSPNINTNPINPLSEENLNLSNPIIRLTAGALIAGWLISLCFINNNTLTIPLINKSLPLLMLIYTIIYITNNLISKPINPSLFQKLTNFLSNNWFYVNIIHNTTNITSHFLSINGVLRILDQGWTTLIGAKSISLSTIIIANNIQNAQNALISSYFNFIILIIISLSLIIFIF</sequence>
<keyword evidence="8" id="KW-1278">Translocase</keyword>
<feature type="domain" description="NADH:quinone oxidoreductase/Mrp antiporter transmembrane" evidence="18">
    <location>
        <begin position="126"/>
        <end position="413"/>
    </location>
</feature>
<dbReference type="AlphaFoldDB" id="A0A8S0LMK6"/>
<evidence type="ECO:0000256" key="11">
    <source>
        <dbReference type="ARBA" id="ARBA00023027"/>
    </source>
</evidence>
<proteinExistence type="predicted"/>
<keyword evidence="11" id="KW-0520">NAD</keyword>
<keyword evidence="5" id="KW-0679">Respiratory chain</keyword>
<dbReference type="GO" id="GO:0042773">
    <property type="term" value="P:ATP synthesis coupled electron transport"/>
    <property type="evidence" value="ECO:0007669"/>
    <property type="project" value="InterPro"/>
</dbReference>
<gene>
    <name evidence="20" type="primary">ND5</name>
</gene>
<dbReference type="PANTHER" id="PTHR42829:SF2">
    <property type="entry name" value="NADH-UBIQUINONE OXIDOREDUCTASE CHAIN 5"/>
    <property type="match status" value="1"/>
</dbReference>
<feature type="transmembrane region" description="Helical" evidence="17">
    <location>
        <begin position="108"/>
        <end position="124"/>
    </location>
</feature>
<accession>A0A8S0LMK6</accession>
<keyword evidence="12" id="KW-0830">Ubiquinone</keyword>
<keyword evidence="7" id="KW-0999">Mitochondrion inner membrane</keyword>
<feature type="transmembrane region" description="Helical" evidence="17">
    <location>
        <begin position="319"/>
        <end position="341"/>
    </location>
</feature>
<evidence type="ECO:0000256" key="13">
    <source>
        <dbReference type="ARBA" id="ARBA00023128"/>
    </source>
</evidence>
<dbReference type="InterPro" id="IPR003945">
    <property type="entry name" value="NU5C-like"/>
</dbReference>
<evidence type="ECO:0000256" key="2">
    <source>
        <dbReference type="ARBA" id="ARBA00012944"/>
    </source>
</evidence>
<dbReference type="NCBIfam" id="TIGR01974">
    <property type="entry name" value="NDH_I_L"/>
    <property type="match status" value="1"/>
</dbReference>
<evidence type="ECO:0000256" key="1">
    <source>
        <dbReference type="ARBA" id="ARBA00004448"/>
    </source>
</evidence>
<feature type="transmembrane region" description="Helical" evidence="17">
    <location>
        <begin position="68"/>
        <end position="88"/>
    </location>
</feature>
<keyword evidence="13 20" id="KW-0496">Mitochondrion</keyword>
<geneLocation type="mitochondrion" evidence="20"/>
<organism evidence="20">
    <name type="scientific">Amphiophiura penichra</name>
    <dbReference type="NCBI Taxonomy" id="2923014"/>
    <lineage>
        <taxon>Eukaryota</taxon>
        <taxon>Metazoa</taxon>
        <taxon>Echinodermata</taxon>
        <taxon>Eleutherozoa</taxon>
        <taxon>Asterozoa</taxon>
        <taxon>Ophiuroidea</taxon>
        <taxon>Myophiuroidea</taxon>
        <taxon>Metophiurida</taxon>
        <taxon>Ophintegrida</taxon>
        <taxon>Amphilepidida</taxon>
        <taxon>Ophiurina</taxon>
        <taxon>Chilophiurina</taxon>
        <taxon>Ophiuridae</taxon>
        <taxon>Ophiurinae</taxon>
        <taxon>Amphiophiura</taxon>
    </lineage>
</organism>
<feature type="transmembrane region" description="Helical" evidence="17">
    <location>
        <begin position="481"/>
        <end position="498"/>
    </location>
</feature>
<dbReference type="GO" id="GO:0015990">
    <property type="term" value="P:electron transport coupled proton transport"/>
    <property type="evidence" value="ECO:0007669"/>
    <property type="project" value="TreeGrafter"/>
</dbReference>
<dbReference type="PANTHER" id="PTHR42829">
    <property type="entry name" value="NADH-UBIQUINONE OXIDOREDUCTASE CHAIN 5"/>
    <property type="match status" value="1"/>
</dbReference>
<dbReference type="InterPro" id="IPR001750">
    <property type="entry name" value="ND/Mrp_TM"/>
</dbReference>
<feature type="transmembrane region" description="Helical" evidence="17">
    <location>
        <begin position="267"/>
        <end position="288"/>
    </location>
</feature>
<evidence type="ECO:0000256" key="17">
    <source>
        <dbReference type="SAM" id="Phobius"/>
    </source>
</evidence>
<feature type="transmembrane region" description="Helical" evidence="17">
    <location>
        <begin position="448"/>
        <end position="469"/>
    </location>
</feature>
<feature type="transmembrane region" description="Helical" evidence="17">
    <location>
        <begin position="579"/>
        <end position="596"/>
    </location>
</feature>
<dbReference type="GO" id="GO:0005743">
    <property type="term" value="C:mitochondrial inner membrane"/>
    <property type="evidence" value="ECO:0007669"/>
    <property type="project" value="UniProtKB-SubCell"/>
</dbReference>
<keyword evidence="9" id="KW-0249">Electron transport</keyword>
<dbReference type="GO" id="GO:0008137">
    <property type="term" value="F:NADH dehydrogenase (ubiquinone) activity"/>
    <property type="evidence" value="ECO:0007669"/>
    <property type="project" value="UniProtKB-EC"/>
</dbReference>